<protein>
    <recommendedName>
        <fullName evidence="2">Tyr recombinase domain-containing protein</fullName>
    </recommendedName>
</protein>
<name>A0A2U2BZ57_9BACT</name>
<dbReference type="PROSITE" id="PS51898">
    <property type="entry name" value="TYR_RECOMBINASE"/>
    <property type="match status" value="1"/>
</dbReference>
<evidence type="ECO:0000259" key="2">
    <source>
        <dbReference type="PROSITE" id="PS51898"/>
    </source>
</evidence>
<organism evidence="3 4">
    <name type="scientific">Aliarcobacter skirrowii</name>
    <dbReference type="NCBI Taxonomy" id="28200"/>
    <lineage>
        <taxon>Bacteria</taxon>
        <taxon>Pseudomonadati</taxon>
        <taxon>Campylobacterota</taxon>
        <taxon>Epsilonproteobacteria</taxon>
        <taxon>Campylobacterales</taxon>
        <taxon>Arcobacteraceae</taxon>
        <taxon>Aliarcobacter</taxon>
    </lineage>
</organism>
<dbReference type="RefSeq" id="WP_109158682.1">
    <property type="nucleotide sequence ID" value="NZ_QEYI01000008.1"/>
</dbReference>
<evidence type="ECO:0000313" key="4">
    <source>
        <dbReference type="Proteomes" id="UP000245014"/>
    </source>
</evidence>
<dbReference type="SUPFAM" id="SSF56349">
    <property type="entry name" value="DNA breaking-rejoining enzymes"/>
    <property type="match status" value="1"/>
</dbReference>
<accession>A0A2U2BZ57</accession>
<gene>
    <name evidence="3" type="ORF">DF188_08505</name>
</gene>
<feature type="domain" description="Tyr recombinase" evidence="2">
    <location>
        <begin position="208"/>
        <end position="378"/>
    </location>
</feature>
<dbReference type="AlphaFoldDB" id="A0A2U2BZ57"/>
<sequence>MKKHEFIKAIPQEWQTKLGATRFKISLIKAKDIKEVRLLKALLEFKVRDIYQNPHLQSKEASVQYLKDCVLMHILGQSDLNNSIIYKPKTIVTFQNIMENAIEQRKLDYSEREGLLSKQGVDTKIKRDTTLIAYFSIQKHIDSFFGENYDINKLNFKIAKEFAGKINKSYVAHLKSIFKRASNENPNIVNWWEKLETSVEDRFGNINKSKDFFTFDEIYNILNTLDEEQGLMFQTLLYTGMRYDEIISLKKGNIKNNSFYFKDSKAYFNKVVPIHPNILNKIYAKLENIGNDEYLFFPATQSFKRNTNHIRQKINNVLNELSKKTLHKTRATFITYLNYFRDDFSEIDIKSFTHKLNGVDQEVYNKGVNVERLRKIIDSIDLQKLNEIESL</sequence>
<dbReference type="InterPro" id="IPR002104">
    <property type="entry name" value="Integrase_catalytic"/>
</dbReference>
<dbReference type="Proteomes" id="UP000245014">
    <property type="component" value="Unassembled WGS sequence"/>
</dbReference>
<dbReference type="Pfam" id="PF00589">
    <property type="entry name" value="Phage_integrase"/>
    <property type="match status" value="1"/>
</dbReference>
<comment type="caution">
    <text evidence="3">The sequence shown here is derived from an EMBL/GenBank/DDBJ whole genome shotgun (WGS) entry which is preliminary data.</text>
</comment>
<dbReference type="EMBL" id="QEYI01000008">
    <property type="protein sequence ID" value="PWE20205.1"/>
    <property type="molecule type" value="Genomic_DNA"/>
</dbReference>
<proteinExistence type="predicted"/>
<dbReference type="InterPro" id="IPR011010">
    <property type="entry name" value="DNA_brk_join_enz"/>
</dbReference>
<reference evidence="3 4" key="1">
    <citation type="submission" date="2018-05" db="EMBL/GenBank/DDBJ databases">
        <title>Antimicrobial susceptibility testing and genomic analysis of Arcobacter skirrowii strains and one Arcobacter butzleri isolated from German poultry farms.</title>
        <authorList>
            <person name="Haenel I."/>
            <person name="Hotzel H."/>
            <person name="Tomaso H."/>
            <person name="Busch A."/>
        </authorList>
    </citation>
    <scope>NUCLEOTIDE SEQUENCE [LARGE SCALE GENOMIC DNA]</scope>
    <source>
        <strain evidence="4">v</strain>
    </source>
</reference>
<dbReference type="GO" id="GO:0015074">
    <property type="term" value="P:DNA integration"/>
    <property type="evidence" value="ECO:0007669"/>
    <property type="project" value="InterPro"/>
</dbReference>
<keyword evidence="1" id="KW-0233">DNA recombination</keyword>
<dbReference type="InterPro" id="IPR013762">
    <property type="entry name" value="Integrase-like_cat_sf"/>
</dbReference>
<dbReference type="GO" id="GO:0006310">
    <property type="term" value="P:DNA recombination"/>
    <property type="evidence" value="ECO:0007669"/>
    <property type="project" value="UniProtKB-KW"/>
</dbReference>
<dbReference type="GO" id="GO:0003677">
    <property type="term" value="F:DNA binding"/>
    <property type="evidence" value="ECO:0007669"/>
    <property type="project" value="InterPro"/>
</dbReference>
<evidence type="ECO:0000313" key="3">
    <source>
        <dbReference type="EMBL" id="PWE20205.1"/>
    </source>
</evidence>
<dbReference type="Gene3D" id="1.10.443.10">
    <property type="entry name" value="Intergrase catalytic core"/>
    <property type="match status" value="1"/>
</dbReference>
<evidence type="ECO:0000256" key="1">
    <source>
        <dbReference type="ARBA" id="ARBA00023172"/>
    </source>
</evidence>